<dbReference type="GO" id="GO:0034205">
    <property type="term" value="P:amyloid-beta formation"/>
    <property type="evidence" value="ECO:0007669"/>
    <property type="project" value="TreeGrafter"/>
</dbReference>
<accession>A0A914PCE5</accession>
<keyword evidence="1" id="KW-1133">Transmembrane helix</keyword>
<dbReference type="Pfam" id="PF01080">
    <property type="entry name" value="Presenilin"/>
    <property type="match status" value="1"/>
</dbReference>
<dbReference type="PANTHER" id="PTHR10202:SF13">
    <property type="entry name" value="PRESENILIN HOMOLOG"/>
    <property type="match status" value="1"/>
</dbReference>
<dbReference type="GO" id="GO:0006509">
    <property type="term" value="P:membrane protein ectodomain proteolysis"/>
    <property type="evidence" value="ECO:0007669"/>
    <property type="project" value="TreeGrafter"/>
</dbReference>
<dbReference type="GO" id="GO:0016485">
    <property type="term" value="P:protein processing"/>
    <property type="evidence" value="ECO:0007669"/>
    <property type="project" value="InterPro"/>
</dbReference>
<dbReference type="AlphaFoldDB" id="A0A914PCE5"/>
<proteinExistence type="predicted"/>
<evidence type="ECO:0000313" key="2">
    <source>
        <dbReference type="Proteomes" id="UP000887578"/>
    </source>
</evidence>
<organism evidence="2 3">
    <name type="scientific">Panagrolaimus davidi</name>
    <dbReference type="NCBI Taxonomy" id="227884"/>
    <lineage>
        <taxon>Eukaryota</taxon>
        <taxon>Metazoa</taxon>
        <taxon>Ecdysozoa</taxon>
        <taxon>Nematoda</taxon>
        <taxon>Chromadorea</taxon>
        <taxon>Rhabditida</taxon>
        <taxon>Tylenchina</taxon>
        <taxon>Panagrolaimomorpha</taxon>
        <taxon>Panagrolaimoidea</taxon>
        <taxon>Panagrolaimidae</taxon>
        <taxon>Panagrolaimus</taxon>
    </lineage>
</organism>
<dbReference type="GO" id="GO:0042500">
    <property type="term" value="F:aspartic endopeptidase activity, intramembrane cleaving"/>
    <property type="evidence" value="ECO:0007669"/>
    <property type="project" value="InterPro"/>
</dbReference>
<dbReference type="PANTHER" id="PTHR10202">
    <property type="entry name" value="PRESENILIN"/>
    <property type="match status" value="1"/>
</dbReference>
<dbReference type="InterPro" id="IPR001108">
    <property type="entry name" value="Peptidase_A22A"/>
</dbReference>
<sequence>MNTIGYFSRDDGVYLVYTPFHKQTDNTAEKIAMSLGNAFIVLAVVVVMTSVLIGLYYFRFYKVIHGWLLVC</sequence>
<keyword evidence="1" id="KW-0812">Transmembrane</keyword>
<evidence type="ECO:0000313" key="3">
    <source>
        <dbReference type="WBParaSite" id="PDA_v2.g12401.t1"/>
    </source>
</evidence>
<reference evidence="3" key="1">
    <citation type="submission" date="2022-11" db="UniProtKB">
        <authorList>
            <consortium name="WormBaseParasite"/>
        </authorList>
    </citation>
    <scope>IDENTIFICATION</scope>
</reference>
<protein>
    <submittedName>
        <fullName evidence="3">Uncharacterized protein</fullName>
    </submittedName>
</protein>
<dbReference type="GO" id="GO:0070765">
    <property type="term" value="C:gamma-secretase complex"/>
    <property type="evidence" value="ECO:0007669"/>
    <property type="project" value="TreeGrafter"/>
</dbReference>
<dbReference type="Proteomes" id="UP000887578">
    <property type="component" value="Unplaced"/>
</dbReference>
<dbReference type="GO" id="GO:0055074">
    <property type="term" value="P:calcium ion homeostasis"/>
    <property type="evidence" value="ECO:0007669"/>
    <property type="project" value="TreeGrafter"/>
</dbReference>
<keyword evidence="1" id="KW-0472">Membrane</keyword>
<dbReference type="GO" id="GO:0007219">
    <property type="term" value="P:Notch signaling pathway"/>
    <property type="evidence" value="ECO:0007669"/>
    <property type="project" value="TreeGrafter"/>
</dbReference>
<evidence type="ECO:0000256" key="1">
    <source>
        <dbReference type="SAM" id="Phobius"/>
    </source>
</evidence>
<keyword evidence="2" id="KW-1185">Reference proteome</keyword>
<feature type="transmembrane region" description="Helical" evidence="1">
    <location>
        <begin position="38"/>
        <end position="58"/>
    </location>
</feature>
<dbReference type="WBParaSite" id="PDA_v2.g12401.t1">
    <property type="protein sequence ID" value="PDA_v2.g12401.t1"/>
    <property type="gene ID" value="PDA_v2.g12401"/>
</dbReference>
<name>A0A914PCE5_9BILA</name>